<sequence>MHNSRRLTPADGSPDSQPRSPRYAEGQYTTPVVLPAFLIGLQCCMSTLRLMYGALLTLYLSHDAVVRP</sequence>
<organism evidence="1 2">
    <name type="scientific">Leucogyrophana mollusca</name>
    <dbReference type="NCBI Taxonomy" id="85980"/>
    <lineage>
        <taxon>Eukaryota</taxon>
        <taxon>Fungi</taxon>
        <taxon>Dikarya</taxon>
        <taxon>Basidiomycota</taxon>
        <taxon>Agaricomycotina</taxon>
        <taxon>Agaricomycetes</taxon>
        <taxon>Agaricomycetidae</taxon>
        <taxon>Boletales</taxon>
        <taxon>Boletales incertae sedis</taxon>
        <taxon>Leucogyrophana</taxon>
    </lineage>
</organism>
<name>A0ACB8AU73_9AGAM</name>
<evidence type="ECO:0000313" key="2">
    <source>
        <dbReference type="Proteomes" id="UP000790709"/>
    </source>
</evidence>
<comment type="caution">
    <text evidence="1">The sequence shown here is derived from an EMBL/GenBank/DDBJ whole genome shotgun (WGS) entry which is preliminary data.</text>
</comment>
<reference evidence="1" key="1">
    <citation type="journal article" date="2021" name="New Phytol.">
        <title>Evolutionary innovations through gain and loss of genes in the ectomycorrhizal Boletales.</title>
        <authorList>
            <person name="Wu G."/>
            <person name="Miyauchi S."/>
            <person name="Morin E."/>
            <person name="Kuo A."/>
            <person name="Drula E."/>
            <person name="Varga T."/>
            <person name="Kohler A."/>
            <person name="Feng B."/>
            <person name="Cao Y."/>
            <person name="Lipzen A."/>
            <person name="Daum C."/>
            <person name="Hundley H."/>
            <person name="Pangilinan J."/>
            <person name="Johnson J."/>
            <person name="Barry K."/>
            <person name="LaButti K."/>
            <person name="Ng V."/>
            <person name="Ahrendt S."/>
            <person name="Min B."/>
            <person name="Choi I.G."/>
            <person name="Park H."/>
            <person name="Plett J.M."/>
            <person name="Magnuson J."/>
            <person name="Spatafora J.W."/>
            <person name="Nagy L.G."/>
            <person name="Henrissat B."/>
            <person name="Grigoriev I.V."/>
            <person name="Yang Z.L."/>
            <person name="Xu J."/>
            <person name="Martin F.M."/>
        </authorList>
    </citation>
    <scope>NUCLEOTIDE SEQUENCE</scope>
    <source>
        <strain evidence="1">KUC20120723A-06</strain>
    </source>
</reference>
<accession>A0ACB8AU73</accession>
<dbReference type="Proteomes" id="UP000790709">
    <property type="component" value="Unassembled WGS sequence"/>
</dbReference>
<dbReference type="EMBL" id="MU267494">
    <property type="protein sequence ID" value="KAH7916885.1"/>
    <property type="molecule type" value="Genomic_DNA"/>
</dbReference>
<proteinExistence type="predicted"/>
<protein>
    <submittedName>
        <fullName evidence="1">Uncharacterized protein</fullName>
    </submittedName>
</protein>
<keyword evidence="2" id="KW-1185">Reference proteome</keyword>
<evidence type="ECO:0000313" key="1">
    <source>
        <dbReference type="EMBL" id="KAH7916885.1"/>
    </source>
</evidence>
<gene>
    <name evidence="1" type="ORF">BV22DRAFT_1042515</name>
</gene>